<keyword evidence="1" id="KW-0732">Signal</keyword>
<sequence>MPVIKAFQPNLTKLISNLLIASFILLGSTFVAMARDQIVIVGSSTVFPFSTSVAEQFGRNTEFKTPIVESTGSGGGLKLFCAGIGLEHPDVTNSSRRIKKSEFDNCQSKGIAMTEVVIGYDGIVVANLKSAVTLNLSLKHIFMATAAKVPAPGCESDCALVENPYKMWSDIDPSLPAKKIEVLGPPPTSGTRDAFQELAMQGGAKAFSTLNALKKSNKSEWKRIVHTVREDGGWIDSGENDNLMVNKLIANPDAVGVFGYSFLEQNADKLKGANVDGIAPSFENIADGQYNISRSLYFYVKHAHIGTVPGIKAFIEEFTSENAFGEEGYLLDKGLIPLFEEERDAIRTQAVSLKKLEL</sequence>
<dbReference type="PANTHER" id="PTHR30570">
    <property type="entry name" value="PERIPLASMIC PHOSPHATE BINDING COMPONENT OF PHOSPHATE ABC TRANSPORTER"/>
    <property type="match status" value="1"/>
</dbReference>
<gene>
    <name evidence="3" type="ORF">DBW69_05290</name>
</gene>
<dbReference type="PANTHER" id="PTHR30570:SF1">
    <property type="entry name" value="PHOSPHATE-BINDING PROTEIN PSTS"/>
    <property type="match status" value="1"/>
</dbReference>
<evidence type="ECO:0000259" key="2">
    <source>
        <dbReference type="Pfam" id="PF12849"/>
    </source>
</evidence>
<accession>A0A368DYK9</accession>
<evidence type="ECO:0000256" key="1">
    <source>
        <dbReference type="ARBA" id="ARBA00022729"/>
    </source>
</evidence>
<reference evidence="3 4" key="1">
    <citation type="journal article" date="2018" name="Microbiome">
        <title>Fine metagenomic profile of the Mediterranean stratified and mixed water columns revealed by assembly and recruitment.</title>
        <authorList>
            <person name="Haro-Moreno J.M."/>
            <person name="Lopez-Perez M."/>
            <person name="De La Torre J.R."/>
            <person name="Picazo A."/>
            <person name="Camacho A."/>
            <person name="Rodriguez-Valera F."/>
        </authorList>
    </citation>
    <scope>NUCLEOTIDE SEQUENCE [LARGE SCALE GENOMIC DNA]</scope>
    <source>
        <strain evidence="3">MED-G55</strain>
    </source>
</reference>
<feature type="domain" description="PBP" evidence="2">
    <location>
        <begin position="34"/>
        <end position="321"/>
    </location>
</feature>
<dbReference type="SUPFAM" id="SSF53850">
    <property type="entry name" value="Periplasmic binding protein-like II"/>
    <property type="match status" value="1"/>
</dbReference>
<dbReference type="InterPro" id="IPR050811">
    <property type="entry name" value="Phosphate_ABC_transporter"/>
</dbReference>
<dbReference type="Pfam" id="PF12849">
    <property type="entry name" value="PBP_like_2"/>
    <property type="match status" value="1"/>
</dbReference>
<dbReference type="EMBL" id="QOQF01000021">
    <property type="protein sequence ID" value="RCL76386.1"/>
    <property type="molecule type" value="Genomic_DNA"/>
</dbReference>
<organism evidence="3 4">
    <name type="scientific">PS1 clade bacterium</name>
    <dbReference type="NCBI Taxonomy" id="2175152"/>
    <lineage>
        <taxon>Bacteria</taxon>
        <taxon>Pseudomonadati</taxon>
        <taxon>Pseudomonadota</taxon>
        <taxon>Alphaproteobacteria</taxon>
        <taxon>PS1 clade</taxon>
    </lineage>
</organism>
<dbReference type="Gene3D" id="3.40.190.10">
    <property type="entry name" value="Periplasmic binding protein-like II"/>
    <property type="match status" value="2"/>
</dbReference>
<name>A0A368DYK9_9PROT</name>
<evidence type="ECO:0000313" key="4">
    <source>
        <dbReference type="Proteomes" id="UP000252132"/>
    </source>
</evidence>
<dbReference type="AlphaFoldDB" id="A0A368DYK9"/>
<dbReference type="Proteomes" id="UP000252132">
    <property type="component" value="Unassembled WGS sequence"/>
</dbReference>
<dbReference type="InterPro" id="IPR024370">
    <property type="entry name" value="PBP_domain"/>
</dbReference>
<evidence type="ECO:0000313" key="3">
    <source>
        <dbReference type="EMBL" id="RCL76386.1"/>
    </source>
</evidence>
<protein>
    <submittedName>
        <fullName evidence="3">Phosphate ABC transporter substrate-binding protein</fullName>
    </submittedName>
</protein>
<comment type="caution">
    <text evidence="3">The sequence shown here is derived from an EMBL/GenBank/DDBJ whole genome shotgun (WGS) entry which is preliminary data.</text>
</comment>
<proteinExistence type="predicted"/>